<reference evidence="1 2" key="1">
    <citation type="submission" date="2015-04" db="EMBL/GenBank/DDBJ databases">
        <authorList>
            <person name="Syromyatnikov M.Y."/>
            <person name="Popov V.N."/>
        </authorList>
    </citation>
    <scope>NUCLEOTIDE SEQUENCE [LARGE SCALE GENOMIC DNA]</scope>
    <source>
        <strain evidence="1">WF-38-12</strain>
    </source>
</reference>
<dbReference type="STRING" id="28573.A0A0U1M9V4"/>
<proteinExistence type="predicted"/>
<dbReference type="OrthoDB" id="2593732at2759"/>
<keyword evidence="2" id="KW-1185">Reference proteome</keyword>
<dbReference type="Proteomes" id="UP000054383">
    <property type="component" value="Unassembled WGS sequence"/>
</dbReference>
<evidence type="ECO:0000313" key="1">
    <source>
        <dbReference type="EMBL" id="CRG91696.1"/>
    </source>
</evidence>
<dbReference type="InterPro" id="IPR053187">
    <property type="entry name" value="Notoamide_regulator"/>
</dbReference>
<dbReference type="PANTHER" id="PTHR47256:SF4">
    <property type="entry name" value="ZN(II)2CYS6 TRANSCRIPTION FACTOR (EUROFUNG)"/>
    <property type="match status" value="1"/>
</dbReference>
<accession>A0A0U1M9V4</accession>
<dbReference type="AlphaFoldDB" id="A0A0U1M9V4"/>
<dbReference type="PANTHER" id="PTHR47256">
    <property type="entry name" value="ZN(II)2CYS6 TRANSCRIPTION FACTOR (EUROFUNG)-RELATED"/>
    <property type="match status" value="1"/>
</dbReference>
<name>A0A0U1M9V4_TALIS</name>
<sequence length="293" mass="33830">MIWEAYPRRTEKQPSHLECILNSLTGLNELNVEATRRIMKDVARRPVSRYELEAIVNSIYPRLQSWIVDLPRCIQDGQSSVPHIFLLHMYYHTTIMVLFGLLKTPLESSERTRLISPEEARETCIDSALQVAHMIRMHRTKWSIEYISAMAMHWVAIALFTLLDNLDEPRSRDAFVDLCFVARVFSRRWLLAKGILRMIQITAEKMNIQLPTETDTLLDDFSVNSWDVDKDARRLSSAYPNFILLAQRVSALGNTVDDPIDMDEWLAKWDGEKARTPDGRQFEIIAGLLPPCA</sequence>
<organism evidence="1 2">
    <name type="scientific">Talaromyces islandicus</name>
    <name type="common">Penicillium islandicum</name>
    <dbReference type="NCBI Taxonomy" id="28573"/>
    <lineage>
        <taxon>Eukaryota</taxon>
        <taxon>Fungi</taxon>
        <taxon>Dikarya</taxon>
        <taxon>Ascomycota</taxon>
        <taxon>Pezizomycotina</taxon>
        <taxon>Eurotiomycetes</taxon>
        <taxon>Eurotiomycetidae</taxon>
        <taxon>Eurotiales</taxon>
        <taxon>Trichocomaceae</taxon>
        <taxon>Talaromyces</taxon>
        <taxon>Talaromyces sect. Islandici</taxon>
    </lineage>
</organism>
<gene>
    <name evidence="1" type="ORF">PISL3812_08747</name>
</gene>
<dbReference type="CDD" id="cd12148">
    <property type="entry name" value="fungal_TF_MHR"/>
    <property type="match status" value="1"/>
</dbReference>
<dbReference type="EMBL" id="CVMT01000010">
    <property type="protein sequence ID" value="CRG91696.1"/>
    <property type="molecule type" value="Genomic_DNA"/>
</dbReference>
<evidence type="ECO:0000313" key="2">
    <source>
        <dbReference type="Proteomes" id="UP000054383"/>
    </source>
</evidence>
<protein>
    <submittedName>
        <fullName evidence="1">C6 transcription factor, putative</fullName>
    </submittedName>
</protein>